<dbReference type="EMBL" id="CP014692">
    <property type="protein sequence ID" value="AQS83512.1"/>
    <property type="molecule type" value="Genomic_DNA"/>
</dbReference>
<dbReference type="InterPro" id="IPR010593">
    <property type="entry name" value="DUF1159"/>
</dbReference>
<feature type="compositionally biased region" description="Polar residues" evidence="1">
    <location>
        <begin position="114"/>
        <end position="124"/>
    </location>
</feature>
<dbReference type="RefSeq" id="WP_077811547.1">
    <property type="nucleotide sequence ID" value="NZ_CP014692.1"/>
</dbReference>
<name>A0A1U9KCL8_ACEAC</name>
<evidence type="ECO:0000313" key="3">
    <source>
        <dbReference type="Proteomes" id="UP000188937"/>
    </source>
</evidence>
<proteinExistence type="predicted"/>
<dbReference type="STRING" id="435.A0U92_00650"/>
<feature type="region of interest" description="Disordered" evidence="1">
    <location>
        <begin position="113"/>
        <end position="146"/>
    </location>
</feature>
<dbReference type="AlphaFoldDB" id="A0A1U9KCL8"/>
<accession>A0A1U9KCL8</accession>
<dbReference type="KEGG" id="aace:A0U92_00650"/>
<keyword evidence="3" id="KW-1185">Reference proteome</keyword>
<evidence type="ECO:0008006" key="4">
    <source>
        <dbReference type="Google" id="ProtNLM"/>
    </source>
</evidence>
<feature type="region of interest" description="Disordered" evidence="1">
    <location>
        <begin position="1"/>
        <end position="25"/>
    </location>
</feature>
<dbReference type="Pfam" id="PF05258">
    <property type="entry name" value="DciA"/>
    <property type="match status" value="1"/>
</dbReference>
<reference evidence="2 3" key="1">
    <citation type="submission" date="2016-03" db="EMBL/GenBank/DDBJ databases">
        <title>Acetic acid bacteria sequencing.</title>
        <authorList>
            <person name="Brandt J."/>
            <person name="Jakob F."/>
            <person name="Vogel R.F."/>
        </authorList>
    </citation>
    <scope>NUCLEOTIDE SEQUENCE [LARGE SCALE GENOMIC DNA]</scope>
    <source>
        <strain evidence="2 3">TMW2.1153</strain>
    </source>
</reference>
<gene>
    <name evidence="2" type="ORF">A0U92_00650</name>
</gene>
<evidence type="ECO:0000313" key="2">
    <source>
        <dbReference type="EMBL" id="AQS83512.1"/>
    </source>
</evidence>
<dbReference type="PIRSF" id="PIRSF032064">
    <property type="entry name" value="UCP032064"/>
    <property type="match status" value="1"/>
</dbReference>
<evidence type="ECO:0000256" key="1">
    <source>
        <dbReference type="SAM" id="MobiDB-lite"/>
    </source>
</evidence>
<dbReference type="PANTHER" id="PTHR36456">
    <property type="entry name" value="UPF0232 PROTEIN SCO3875"/>
    <property type="match status" value="1"/>
</dbReference>
<dbReference type="eggNOG" id="COG5389">
    <property type="taxonomic scope" value="Bacteria"/>
</dbReference>
<organism evidence="2 3">
    <name type="scientific">Acetobacter aceti</name>
    <dbReference type="NCBI Taxonomy" id="435"/>
    <lineage>
        <taxon>Bacteria</taxon>
        <taxon>Pseudomonadati</taxon>
        <taxon>Pseudomonadota</taxon>
        <taxon>Alphaproteobacteria</taxon>
        <taxon>Acetobacterales</taxon>
        <taxon>Acetobacteraceae</taxon>
        <taxon>Acetobacter</taxon>
        <taxon>Acetobacter subgen. Acetobacter</taxon>
    </lineage>
</organism>
<sequence length="166" mass="18529">MKPARPARKSETGTAEAPRRSFKPRDLSSMIPTLTREAFRKRSPASVTLFIDWMQIVGESLGTRTEPRKLSAGTLTIACRGPVAIEIQHMQTALIDRINTWCGQRIVERLKMTQDFQPSSQTSGRPARRQTGHVPPVVIDDMPEGPLRDALEALGTRLAERNATRK</sequence>
<dbReference type="PANTHER" id="PTHR36456:SF1">
    <property type="entry name" value="UPF0232 PROTEIN SCO3875"/>
    <property type="match status" value="1"/>
</dbReference>
<dbReference type="OrthoDB" id="7160947at2"/>
<dbReference type="InterPro" id="IPR007922">
    <property type="entry name" value="DciA-like"/>
</dbReference>
<dbReference type="Proteomes" id="UP000188937">
    <property type="component" value="Chromosome"/>
</dbReference>
<protein>
    <recommendedName>
        <fullName evidence="4">DUF721 domain-containing protein</fullName>
    </recommendedName>
</protein>